<evidence type="ECO:0000313" key="4">
    <source>
        <dbReference type="Proteomes" id="UP000064525"/>
    </source>
</evidence>
<reference evidence="2 3" key="1">
    <citation type="journal article" date="2014" name="Genome Announc.">
        <title>Draft genome sequences of eight enterohepatic helicobacter species isolated from both laboratory and wild rodents.</title>
        <authorList>
            <person name="Sheh A."/>
            <person name="Shen Z."/>
            <person name="Fox J.G."/>
        </authorList>
    </citation>
    <scope>NUCLEOTIDE SEQUENCE [LARGE SCALE GENOMIC DNA]</scope>
    <source>
        <strain evidence="2 3">MIT 98-6810</strain>
    </source>
</reference>
<dbReference type="EMBL" id="JRPF02000007">
    <property type="protein sequence ID" value="TLD78327.1"/>
    <property type="molecule type" value="Genomic_DNA"/>
</dbReference>
<evidence type="ECO:0000313" key="2">
    <source>
        <dbReference type="EMBL" id="TLD78327.1"/>
    </source>
</evidence>
<dbReference type="KEGG" id="hty:BN2458_PEG0017"/>
<dbReference type="EMBL" id="LN907858">
    <property type="protein sequence ID" value="CUU38904.1"/>
    <property type="molecule type" value="Genomic_DNA"/>
</dbReference>
<dbReference type="RefSeq" id="WP_034342515.1">
    <property type="nucleotide sequence ID" value="NZ_CAOMNX010000007.1"/>
</dbReference>
<dbReference type="Proteomes" id="UP000029925">
    <property type="component" value="Unassembled WGS sequence"/>
</dbReference>
<reference evidence="4" key="2">
    <citation type="submission" date="2015-11" db="EMBL/GenBank/DDBJ databases">
        <authorList>
            <person name="Anvar S.Y."/>
        </authorList>
    </citation>
    <scope>NUCLEOTIDE SEQUENCE [LARGE SCALE GENOMIC DNA]</scope>
</reference>
<proteinExistence type="predicted"/>
<reference evidence="1" key="3">
    <citation type="submission" date="2015-11" db="EMBL/GenBank/DDBJ databases">
        <authorList>
            <person name="Zhang Y."/>
            <person name="Guo Z."/>
        </authorList>
    </citation>
    <scope>NUCLEOTIDE SEQUENCE</scope>
    <source>
        <strain evidence="1">1</strain>
    </source>
</reference>
<dbReference type="AlphaFoldDB" id="A0A099UIY6"/>
<evidence type="ECO:0000313" key="1">
    <source>
        <dbReference type="EMBL" id="CUU38904.1"/>
    </source>
</evidence>
<dbReference type="OrthoDB" id="307112at2"/>
<organism evidence="1 4">
    <name type="scientific">Helicobacter typhlonius</name>
    <dbReference type="NCBI Taxonomy" id="76936"/>
    <lineage>
        <taxon>Bacteria</taxon>
        <taxon>Pseudomonadati</taxon>
        <taxon>Campylobacterota</taxon>
        <taxon>Epsilonproteobacteria</taxon>
        <taxon>Campylobacterales</taxon>
        <taxon>Helicobacteraceae</taxon>
        <taxon>Helicobacter</taxon>
    </lineage>
</organism>
<name>A0A099UIY6_9HELI</name>
<keyword evidence="3" id="KW-1185">Reference proteome</keyword>
<dbReference type="STRING" id="76936.BN2458_PEG0017"/>
<accession>A0A099UIY6</accession>
<evidence type="ECO:0000313" key="3">
    <source>
        <dbReference type="Proteomes" id="UP000029925"/>
    </source>
</evidence>
<sequence>MDFLELAKENQQKAFEVIEQTKVLECWQSIGAEINLIGSLKMGLLCKHLDIDFHIYTPTLEVTRSFDAMAKLANNPKIIHIEYRNLLEEEDKCLEWHAFYQDEQLWQIDMIHIVQGSKYAGYFERVAERILQIMSEAQKEQILKLKFETPDNLKIAGIEYYQAVLQEGITDFAEFMQWHKSRPQNAIVEWIP</sequence>
<dbReference type="GeneID" id="78150404"/>
<dbReference type="Proteomes" id="UP000064525">
    <property type="component" value="Chromosome I"/>
</dbReference>
<dbReference type="PATRIC" id="fig|76936.10.peg.16"/>
<gene>
    <name evidence="1" type="ORF">BN2458_PEG0017</name>
    <name evidence="2" type="ORF">LS75_006905</name>
</gene>
<protein>
    <submittedName>
        <fullName evidence="2">Phosphoglycerate mutase family protein</fullName>
    </submittedName>
</protein>